<reference evidence="2" key="1">
    <citation type="submission" date="2022-11" db="EMBL/GenBank/DDBJ databases">
        <title>Pseudomonas triclosanedens sp. nov., a triclosan degrader isolated from activated sludge.</title>
        <authorList>
            <person name="Yin Y."/>
            <person name="Lu Z."/>
        </authorList>
    </citation>
    <scope>NUCLEOTIDE SEQUENCE</scope>
    <source>
        <strain evidence="2">ZM23</strain>
    </source>
</reference>
<name>A0ABY7A460_9PSED</name>
<accession>A0ABY7A460</accession>
<dbReference type="EMBL" id="CP113432">
    <property type="protein sequence ID" value="WAI51996.1"/>
    <property type="molecule type" value="Genomic_DNA"/>
</dbReference>
<proteinExistence type="predicted"/>
<organism evidence="2 3">
    <name type="scientific">Pseudomonas triclosanedens</name>
    <dbReference type="NCBI Taxonomy" id="2961893"/>
    <lineage>
        <taxon>Bacteria</taxon>
        <taxon>Pseudomonadati</taxon>
        <taxon>Pseudomonadota</taxon>
        <taxon>Gammaproteobacteria</taxon>
        <taxon>Pseudomonadales</taxon>
        <taxon>Pseudomonadaceae</taxon>
        <taxon>Pseudomonas</taxon>
    </lineage>
</organism>
<keyword evidence="1" id="KW-0472">Membrane</keyword>
<keyword evidence="1" id="KW-1133">Transmembrane helix</keyword>
<keyword evidence="1" id="KW-0812">Transmembrane</keyword>
<sequence length="102" mass="11421">MDTFLHVWTDAERYHPTRSAALDWMVALLYQRAGHPPPPPCDEPLPELPPPDPLWPAIRAHLPDDEDDSRSLRWPLIIASLVGVLVGIVICLSLLLELRSAS</sequence>
<protein>
    <submittedName>
        <fullName evidence="2">Uncharacterized protein</fullName>
    </submittedName>
</protein>
<evidence type="ECO:0000256" key="1">
    <source>
        <dbReference type="SAM" id="Phobius"/>
    </source>
</evidence>
<gene>
    <name evidence="2" type="ORF">OU419_12330</name>
</gene>
<evidence type="ECO:0000313" key="2">
    <source>
        <dbReference type="EMBL" id="WAI51996.1"/>
    </source>
</evidence>
<evidence type="ECO:0000313" key="3">
    <source>
        <dbReference type="Proteomes" id="UP001163624"/>
    </source>
</evidence>
<dbReference type="Proteomes" id="UP001163624">
    <property type="component" value="Chromosome"/>
</dbReference>
<dbReference type="RefSeq" id="WP_254472918.1">
    <property type="nucleotide sequence ID" value="NZ_CP113432.1"/>
</dbReference>
<keyword evidence="3" id="KW-1185">Reference proteome</keyword>
<feature type="transmembrane region" description="Helical" evidence="1">
    <location>
        <begin position="74"/>
        <end position="96"/>
    </location>
</feature>